<sequence>MFASYILRIAITAVILGFSVYQFIEGEIGNGIFFVLLSALVLATVWLNEFILLAFLALRKQNYAKAEKWLGKIKKPEVMIKSQQAYYYYLQGMIMSQTGKMGKADSILKRALSLGLRMKHDRAMVKLNLAGIAASRRRKREALNWLNQAKKDDDKNMIADQIKMLKQQLNRI</sequence>
<dbReference type="SUPFAM" id="SSF81901">
    <property type="entry name" value="HCP-like"/>
    <property type="match status" value="1"/>
</dbReference>
<keyword evidence="1" id="KW-0812">Transmembrane</keyword>
<keyword evidence="1" id="KW-0472">Membrane</keyword>
<gene>
    <name evidence="2" type="ORF">F3059_04155</name>
</gene>
<protein>
    <submittedName>
        <fullName evidence="2">DUF2892 domain-containing protein</fullName>
    </submittedName>
</protein>
<proteinExistence type="predicted"/>
<evidence type="ECO:0000313" key="2">
    <source>
        <dbReference type="EMBL" id="KAB1065152.1"/>
    </source>
</evidence>
<name>A0A6N6M8U9_9FLAO</name>
<reference evidence="2 3" key="1">
    <citation type="submission" date="2019-09" db="EMBL/GenBank/DDBJ databases">
        <title>Genomes of Cryomorphaceae.</title>
        <authorList>
            <person name="Bowman J.P."/>
        </authorList>
    </citation>
    <scope>NUCLEOTIDE SEQUENCE [LARGE SCALE GENOMIC DNA]</scope>
    <source>
        <strain evidence="2 3">KCTC 52047</strain>
    </source>
</reference>
<comment type="caution">
    <text evidence="2">The sequence shown here is derived from an EMBL/GenBank/DDBJ whole genome shotgun (WGS) entry which is preliminary data.</text>
</comment>
<feature type="transmembrane region" description="Helical" evidence="1">
    <location>
        <begin position="5"/>
        <end position="24"/>
    </location>
</feature>
<dbReference type="RefSeq" id="WP_151166790.1">
    <property type="nucleotide sequence ID" value="NZ_WACR01000003.1"/>
</dbReference>
<dbReference type="Proteomes" id="UP000435357">
    <property type="component" value="Unassembled WGS sequence"/>
</dbReference>
<dbReference type="EMBL" id="WACR01000003">
    <property type="protein sequence ID" value="KAB1065152.1"/>
    <property type="molecule type" value="Genomic_DNA"/>
</dbReference>
<dbReference type="InterPro" id="IPR011990">
    <property type="entry name" value="TPR-like_helical_dom_sf"/>
</dbReference>
<dbReference type="AlphaFoldDB" id="A0A6N6M8U9"/>
<organism evidence="2 3">
    <name type="scientific">Salibacter halophilus</name>
    <dbReference type="NCBI Taxonomy" id="1803916"/>
    <lineage>
        <taxon>Bacteria</taxon>
        <taxon>Pseudomonadati</taxon>
        <taxon>Bacteroidota</taxon>
        <taxon>Flavobacteriia</taxon>
        <taxon>Flavobacteriales</taxon>
        <taxon>Salibacteraceae</taxon>
        <taxon>Salibacter</taxon>
    </lineage>
</organism>
<feature type="transmembrane region" description="Helical" evidence="1">
    <location>
        <begin position="30"/>
        <end position="58"/>
    </location>
</feature>
<evidence type="ECO:0000256" key="1">
    <source>
        <dbReference type="SAM" id="Phobius"/>
    </source>
</evidence>
<accession>A0A6N6M8U9</accession>
<keyword evidence="1" id="KW-1133">Transmembrane helix</keyword>
<evidence type="ECO:0000313" key="3">
    <source>
        <dbReference type="Proteomes" id="UP000435357"/>
    </source>
</evidence>
<keyword evidence="3" id="KW-1185">Reference proteome</keyword>
<dbReference type="OrthoDB" id="1119469at2"/>
<dbReference type="Gene3D" id="1.25.40.10">
    <property type="entry name" value="Tetratricopeptide repeat domain"/>
    <property type="match status" value="1"/>
</dbReference>